<comment type="caution">
    <text evidence="1">The sequence shown here is derived from an EMBL/GenBank/DDBJ whole genome shotgun (WGS) entry which is preliminary data.</text>
</comment>
<name>A0A3N1L3T5_9PROT</name>
<gene>
    <name evidence="1" type="ORF">EDC65_3412</name>
</gene>
<accession>A0A3N1L3T5</accession>
<evidence type="ECO:0000313" key="1">
    <source>
        <dbReference type="EMBL" id="ROP84065.1"/>
    </source>
</evidence>
<keyword evidence="2" id="KW-1185">Reference proteome</keyword>
<dbReference type="RefSeq" id="WP_123691692.1">
    <property type="nucleotide sequence ID" value="NZ_AP019700.1"/>
</dbReference>
<evidence type="ECO:0000313" key="2">
    <source>
        <dbReference type="Proteomes" id="UP000278222"/>
    </source>
</evidence>
<dbReference type="EMBL" id="RJKX01000015">
    <property type="protein sequence ID" value="ROP84065.1"/>
    <property type="molecule type" value="Genomic_DNA"/>
</dbReference>
<sequence>MEHCRETTNDKARPDAARSQLWLRGEPRLEELLRDPMLLLVLDRWNTSVDEIRRLADRVEHGQIH</sequence>
<dbReference type="AlphaFoldDB" id="A0A3N1L3T5"/>
<proteinExistence type="predicted"/>
<protein>
    <submittedName>
        <fullName evidence="1">Uncharacterized protein</fullName>
    </submittedName>
</protein>
<dbReference type="Proteomes" id="UP000278222">
    <property type="component" value="Unassembled WGS sequence"/>
</dbReference>
<organism evidence="1 2">
    <name type="scientific">Stella humosa</name>
    <dbReference type="NCBI Taxonomy" id="94"/>
    <lineage>
        <taxon>Bacteria</taxon>
        <taxon>Pseudomonadati</taxon>
        <taxon>Pseudomonadota</taxon>
        <taxon>Alphaproteobacteria</taxon>
        <taxon>Rhodospirillales</taxon>
        <taxon>Stellaceae</taxon>
        <taxon>Stella</taxon>
    </lineage>
</organism>
<reference evidence="1 2" key="1">
    <citation type="submission" date="2018-11" db="EMBL/GenBank/DDBJ databases">
        <title>Genomic Encyclopedia of Type Strains, Phase IV (KMG-IV): sequencing the most valuable type-strain genomes for metagenomic binning, comparative biology and taxonomic classification.</title>
        <authorList>
            <person name="Goeker M."/>
        </authorList>
    </citation>
    <scope>NUCLEOTIDE SEQUENCE [LARGE SCALE GENOMIC DNA]</scope>
    <source>
        <strain evidence="1 2">DSM 5900</strain>
    </source>
</reference>